<evidence type="ECO:0000313" key="10">
    <source>
        <dbReference type="Proteomes" id="UP001174694"/>
    </source>
</evidence>
<comment type="caution">
    <text evidence="9">The sequence shown here is derived from an EMBL/GenBank/DDBJ whole genome shotgun (WGS) entry which is preliminary data.</text>
</comment>
<accession>A0AA38RN66</accession>
<reference evidence="9" key="1">
    <citation type="submission" date="2022-07" db="EMBL/GenBank/DDBJ databases">
        <title>Fungi with potential for degradation of polypropylene.</title>
        <authorList>
            <person name="Gostincar C."/>
        </authorList>
    </citation>
    <scope>NUCLEOTIDE SEQUENCE</scope>
    <source>
        <strain evidence="9">EXF-13308</strain>
    </source>
</reference>
<keyword evidence="3" id="KW-0805">Transcription regulation</keyword>
<feature type="compositionally biased region" description="Pro residues" evidence="7">
    <location>
        <begin position="157"/>
        <end position="176"/>
    </location>
</feature>
<dbReference type="InterPro" id="IPR036864">
    <property type="entry name" value="Zn2-C6_fun-type_DNA-bd_sf"/>
</dbReference>
<evidence type="ECO:0000256" key="4">
    <source>
        <dbReference type="ARBA" id="ARBA00023125"/>
    </source>
</evidence>
<evidence type="ECO:0000256" key="7">
    <source>
        <dbReference type="SAM" id="MobiDB-lite"/>
    </source>
</evidence>
<feature type="compositionally biased region" description="Low complexity" evidence="7">
    <location>
        <begin position="102"/>
        <end position="137"/>
    </location>
</feature>
<feature type="region of interest" description="Disordered" evidence="7">
    <location>
        <begin position="393"/>
        <end position="423"/>
    </location>
</feature>
<sequence>MDSPSRGQQASPKQRALAVPDALEVFETLDHADQPEQHQKQHQQRDTSAQAQANQPQEAGDPSSQNDAVVANSSSSTTTTTTNRLATAALALDASLFAANPVTSSSATATSTSTRDPAATTTTIRTATTAVTSARRSQLQNGSDQRASLNDGVTPASPSPPMSHHPSPPPPPPPIAGPARQHAYPGAPYPSSTMPAQYAYPTPAAQTMDQYRTSTVSAPPQPQPPHPSNPLALPSMRSLDPLQQQQQQQVMPMPVPIPGSNPHGLPVPYYGMPPQPYGIDHPMARFALPPNIYDPRVQLSGGRHKKEIKRRTKTGCLTCRKRRIKCDETHPTCNNCKKSKRECLGYDPIFKQPQSQATIQPASSSQSATASAGAPISNLASSSTITYVQQPTLTPSTYSTSTPPPPLSFEPTLAAPPPTGSSERLEASAYIDPALDIAAAPSTTPATASVDARSGDALQLRAKKMKVDELIALGGLAPPTSASPPTREIIEEVTKIYYEIYVPGLCQFFESQWYNFKSQGSNPISTFLANKHVVSQFAEFLRILPNISSSDASQMAYSGNIETRLVWALTTLAYSTPDRTNHPSDDPVPEDDAIEVRNRLRVFDTLLSGGSLPTNPLMPPPKKADSNRKKEFEFWFSLGEYLRVQGAAEREDILSKLRALLDGRENRDVLYSLAILRELTPHFEPGYENKVPEHLDESEPRNKLYVASQFIMNEATTAGGTTNVVRRYASLATKSFINPGTNVTRRPR</sequence>
<feature type="compositionally biased region" description="Low complexity" evidence="7">
    <location>
        <begin position="63"/>
        <end position="80"/>
    </location>
</feature>
<keyword evidence="5" id="KW-0804">Transcription</keyword>
<dbReference type="Gene3D" id="4.10.240.10">
    <property type="entry name" value="Zn(2)-C6 fungal-type DNA-binding domain"/>
    <property type="match status" value="1"/>
</dbReference>
<organism evidence="9 10">
    <name type="scientific">Pleurostoma richardsiae</name>
    <dbReference type="NCBI Taxonomy" id="41990"/>
    <lineage>
        <taxon>Eukaryota</taxon>
        <taxon>Fungi</taxon>
        <taxon>Dikarya</taxon>
        <taxon>Ascomycota</taxon>
        <taxon>Pezizomycotina</taxon>
        <taxon>Sordariomycetes</taxon>
        <taxon>Sordariomycetidae</taxon>
        <taxon>Calosphaeriales</taxon>
        <taxon>Pleurostomataceae</taxon>
        <taxon>Pleurostoma</taxon>
    </lineage>
</organism>
<keyword evidence="2" id="KW-0862">Zinc</keyword>
<dbReference type="EMBL" id="JANBVO010000020">
    <property type="protein sequence ID" value="KAJ9143014.1"/>
    <property type="molecule type" value="Genomic_DNA"/>
</dbReference>
<dbReference type="GO" id="GO:0000981">
    <property type="term" value="F:DNA-binding transcription factor activity, RNA polymerase II-specific"/>
    <property type="evidence" value="ECO:0007669"/>
    <property type="project" value="InterPro"/>
</dbReference>
<dbReference type="Proteomes" id="UP001174694">
    <property type="component" value="Unassembled WGS sequence"/>
</dbReference>
<keyword evidence="4" id="KW-0238">DNA-binding</keyword>
<evidence type="ECO:0000259" key="8">
    <source>
        <dbReference type="PROSITE" id="PS50048"/>
    </source>
</evidence>
<evidence type="ECO:0000256" key="2">
    <source>
        <dbReference type="ARBA" id="ARBA00022833"/>
    </source>
</evidence>
<evidence type="ECO:0000313" key="9">
    <source>
        <dbReference type="EMBL" id="KAJ9143014.1"/>
    </source>
</evidence>
<feature type="compositionally biased region" description="Pro residues" evidence="7">
    <location>
        <begin position="402"/>
        <end position="419"/>
    </location>
</feature>
<feature type="compositionally biased region" description="Pro residues" evidence="7">
    <location>
        <begin position="219"/>
        <end position="228"/>
    </location>
</feature>
<dbReference type="CDD" id="cd00067">
    <property type="entry name" value="GAL4"/>
    <property type="match status" value="1"/>
</dbReference>
<dbReference type="SMART" id="SM00066">
    <property type="entry name" value="GAL4"/>
    <property type="match status" value="1"/>
</dbReference>
<dbReference type="InterPro" id="IPR001138">
    <property type="entry name" value="Zn2Cys6_DnaBD"/>
</dbReference>
<feature type="compositionally biased region" description="Polar residues" evidence="7">
    <location>
        <begin position="138"/>
        <end position="148"/>
    </location>
</feature>
<name>A0AA38RN66_9PEZI</name>
<dbReference type="PANTHER" id="PTHR36206">
    <property type="entry name" value="ASPERCRYPTIN BIOSYNTHESIS CLUSTER-SPECIFIC TRANSCRIPTION REGULATOR ATNN-RELATED"/>
    <property type="match status" value="1"/>
</dbReference>
<evidence type="ECO:0000256" key="1">
    <source>
        <dbReference type="ARBA" id="ARBA00022723"/>
    </source>
</evidence>
<keyword evidence="10" id="KW-1185">Reference proteome</keyword>
<evidence type="ECO:0000256" key="3">
    <source>
        <dbReference type="ARBA" id="ARBA00023015"/>
    </source>
</evidence>
<keyword evidence="6" id="KW-0539">Nucleus</keyword>
<gene>
    <name evidence="9" type="ORF">NKR23_g6911</name>
</gene>
<evidence type="ECO:0000256" key="5">
    <source>
        <dbReference type="ARBA" id="ARBA00023163"/>
    </source>
</evidence>
<feature type="domain" description="Zn(2)-C6 fungal-type" evidence="8">
    <location>
        <begin position="315"/>
        <end position="343"/>
    </location>
</feature>
<dbReference type="GO" id="GO:0008270">
    <property type="term" value="F:zinc ion binding"/>
    <property type="evidence" value="ECO:0007669"/>
    <property type="project" value="InterPro"/>
</dbReference>
<dbReference type="AlphaFoldDB" id="A0AA38RN66"/>
<dbReference type="PROSITE" id="PS50048">
    <property type="entry name" value="ZN2_CY6_FUNGAL_2"/>
    <property type="match status" value="1"/>
</dbReference>
<evidence type="ECO:0000256" key="6">
    <source>
        <dbReference type="ARBA" id="ARBA00023242"/>
    </source>
</evidence>
<dbReference type="SUPFAM" id="SSF57701">
    <property type="entry name" value="Zn2/Cys6 DNA-binding domain"/>
    <property type="match status" value="1"/>
</dbReference>
<feature type="compositionally biased region" description="Polar residues" evidence="7">
    <location>
        <begin position="46"/>
        <end position="57"/>
    </location>
</feature>
<feature type="region of interest" description="Disordered" evidence="7">
    <location>
        <begin position="207"/>
        <end position="245"/>
    </location>
</feature>
<dbReference type="PROSITE" id="PS00463">
    <property type="entry name" value="ZN2_CY6_FUNGAL_1"/>
    <property type="match status" value="1"/>
</dbReference>
<dbReference type="GO" id="GO:0003677">
    <property type="term" value="F:DNA binding"/>
    <property type="evidence" value="ECO:0007669"/>
    <property type="project" value="UniProtKB-KW"/>
</dbReference>
<protein>
    <submittedName>
        <fullName evidence="9">Transcriptional regulatory protein moc3</fullName>
    </submittedName>
</protein>
<proteinExistence type="predicted"/>
<dbReference type="PANTHER" id="PTHR36206:SF13">
    <property type="entry name" value="TRANSCRIPTIONAL REGULATORY PROTEIN MOC3"/>
    <property type="match status" value="1"/>
</dbReference>
<dbReference type="InterPro" id="IPR052360">
    <property type="entry name" value="Transcr_Regulatory_Proteins"/>
</dbReference>
<dbReference type="Pfam" id="PF00172">
    <property type="entry name" value="Zn_clus"/>
    <property type="match status" value="1"/>
</dbReference>
<feature type="region of interest" description="Disordered" evidence="7">
    <location>
        <begin position="22"/>
        <end position="80"/>
    </location>
</feature>
<keyword evidence="1" id="KW-0479">Metal-binding</keyword>
<feature type="region of interest" description="Disordered" evidence="7">
    <location>
        <begin position="102"/>
        <end position="190"/>
    </location>
</feature>
<feature type="compositionally biased region" description="Basic and acidic residues" evidence="7">
    <location>
        <begin position="28"/>
        <end position="45"/>
    </location>
</feature>